<dbReference type="GeneID" id="26797781"/>
<protein>
    <submittedName>
        <fullName evidence="2">Recombinase</fullName>
    </submittedName>
</protein>
<dbReference type="KEGG" id="vg:26797781"/>
<reference evidence="2 3" key="1">
    <citation type="journal article" date="2015" name="Appl. Environ. Microbiol.">
        <title>A virulent phage infecting Lactococcus garvieae, with homology to Lactococcus lactis phages.</title>
        <authorList>
            <person name="Eraclio G."/>
            <person name="Tremblay D.M."/>
            <person name="Lacelle-Cote A."/>
            <person name="Labrie S.J."/>
            <person name="Fortina M.G."/>
            <person name="Moineau S."/>
        </authorList>
    </citation>
    <scope>NUCLEOTIDE SEQUENCE [LARGE SCALE GENOMIC DNA]</scope>
</reference>
<organism evidence="2 3">
    <name type="scientific">Lactococcus phage GE1</name>
    <dbReference type="NCBI Taxonomy" id="1698369"/>
    <lineage>
        <taxon>Viruses</taxon>
        <taxon>Duplodnaviria</taxon>
        <taxon>Heunggongvirae</taxon>
        <taxon>Uroviricota</taxon>
        <taxon>Caudoviricetes</taxon>
        <taxon>Chertseyvirus</taxon>
        <taxon>Chertseyvirus GE1</taxon>
    </lineage>
</organism>
<keyword evidence="3" id="KW-1185">Reference proteome</keyword>
<evidence type="ECO:0000313" key="3">
    <source>
        <dbReference type="Proteomes" id="UP000204630"/>
    </source>
</evidence>
<dbReference type="OrthoDB" id="9947at10239"/>
<sequence>MNFEELQRKMQLAKSANQAVSYKSRSAEDILDKFKSLNSGWVLTLSDKIKSAGDSLIFVSTAICQKGDEKYEGSHEQPVTSSPNKMMSPPQYQGAVSSYARKYALQGLFAMGESDFDQMEQSLLKEGTPAPKHGSTYTMAELGELVKSGTMTRDQANAYVKQHNLK</sequence>
<proteinExistence type="predicted"/>
<name>A0A0N7E0N2_9CAUD</name>
<evidence type="ECO:0000313" key="2">
    <source>
        <dbReference type="EMBL" id="ALA06969.1"/>
    </source>
</evidence>
<dbReference type="Proteomes" id="UP000204630">
    <property type="component" value="Segment"/>
</dbReference>
<dbReference type="Pfam" id="PF04404">
    <property type="entry name" value="ERF"/>
    <property type="match status" value="1"/>
</dbReference>
<dbReference type="EMBL" id="KT339177">
    <property type="protein sequence ID" value="ALA06969.1"/>
    <property type="molecule type" value="Genomic_DNA"/>
</dbReference>
<feature type="compositionally biased region" description="Polar residues" evidence="1">
    <location>
        <begin position="77"/>
        <end position="89"/>
    </location>
</feature>
<dbReference type="RefSeq" id="YP_009226643.1">
    <property type="nucleotide sequence ID" value="NC_029118.1"/>
</dbReference>
<dbReference type="InterPro" id="IPR007499">
    <property type="entry name" value="ERF_bacteria_virus"/>
</dbReference>
<accession>A0A0N7E0N2</accession>
<evidence type="ECO:0000256" key="1">
    <source>
        <dbReference type="SAM" id="MobiDB-lite"/>
    </source>
</evidence>
<feature type="region of interest" description="Disordered" evidence="1">
    <location>
        <begin position="69"/>
        <end position="89"/>
    </location>
</feature>